<gene>
    <name evidence="8" type="ORF">IAD23_01625</name>
</gene>
<dbReference type="InterPro" id="IPR039661">
    <property type="entry name" value="ELP3"/>
</dbReference>
<comment type="cofactor">
    <cofactor evidence="1">
        <name>[4Fe-4S] cluster</name>
        <dbReference type="ChEBI" id="CHEBI:49883"/>
    </cofactor>
</comment>
<keyword evidence="6" id="KW-0411">Iron-sulfur</keyword>
<comment type="caution">
    <text evidence="8">The sequence shown here is derived from an EMBL/GenBank/DDBJ whole genome shotgun (WGS) entry which is preliminary data.</text>
</comment>
<evidence type="ECO:0000256" key="4">
    <source>
        <dbReference type="ARBA" id="ARBA00022723"/>
    </source>
</evidence>
<reference evidence="8" key="2">
    <citation type="journal article" date="2021" name="PeerJ">
        <title>Extensive microbial diversity within the chicken gut microbiome revealed by metagenomics and culture.</title>
        <authorList>
            <person name="Gilroy R."/>
            <person name="Ravi A."/>
            <person name="Getino M."/>
            <person name="Pursley I."/>
            <person name="Horton D.L."/>
            <person name="Alikhan N.F."/>
            <person name="Baker D."/>
            <person name="Gharbi K."/>
            <person name="Hall N."/>
            <person name="Watson M."/>
            <person name="Adriaenssens E.M."/>
            <person name="Foster-Nyarko E."/>
            <person name="Jarju S."/>
            <person name="Secka A."/>
            <person name="Antonio M."/>
            <person name="Oren A."/>
            <person name="Chaudhuri R.R."/>
            <person name="La Ragione R."/>
            <person name="Hildebrand F."/>
            <person name="Pallen M.J."/>
        </authorList>
    </citation>
    <scope>NUCLEOTIDE SEQUENCE</scope>
    <source>
        <strain evidence="8">CHK176-6737</strain>
    </source>
</reference>
<dbReference type="GO" id="GO:0005737">
    <property type="term" value="C:cytoplasm"/>
    <property type="evidence" value="ECO:0007669"/>
    <property type="project" value="TreeGrafter"/>
</dbReference>
<dbReference type="GO" id="GO:0003824">
    <property type="term" value="F:catalytic activity"/>
    <property type="evidence" value="ECO:0007669"/>
    <property type="project" value="InterPro"/>
</dbReference>
<reference evidence="8" key="1">
    <citation type="submission" date="2020-10" db="EMBL/GenBank/DDBJ databases">
        <authorList>
            <person name="Gilroy R."/>
        </authorList>
    </citation>
    <scope>NUCLEOTIDE SEQUENCE</scope>
    <source>
        <strain evidence="8">CHK176-6737</strain>
    </source>
</reference>
<evidence type="ECO:0000256" key="3">
    <source>
        <dbReference type="ARBA" id="ARBA00022691"/>
    </source>
</evidence>
<keyword evidence="5" id="KW-0408">Iron</keyword>
<dbReference type="Pfam" id="PF16199">
    <property type="entry name" value="Radical_SAM_C"/>
    <property type="match status" value="1"/>
</dbReference>
<accession>A0A9D1SN92</accession>
<dbReference type="EMBL" id="DVNM01000008">
    <property type="protein sequence ID" value="HIU68643.1"/>
    <property type="molecule type" value="Genomic_DNA"/>
</dbReference>
<dbReference type="SFLD" id="SFLDG01082">
    <property type="entry name" value="B12-binding_domain_containing"/>
    <property type="match status" value="1"/>
</dbReference>
<evidence type="ECO:0000256" key="1">
    <source>
        <dbReference type="ARBA" id="ARBA00001966"/>
    </source>
</evidence>
<dbReference type="GO" id="GO:0046872">
    <property type="term" value="F:metal ion binding"/>
    <property type="evidence" value="ECO:0007669"/>
    <property type="project" value="UniProtKB-KW"/>
</dbReference>
<evidence type="ECO:0000256" key="6">
    <source>
        <dbReference type="ARBA" id="ARBA00023014"/>
    </source>
</evidence>
<dbReference type="CDD" id="cd01335">
    <property type="entry name" value="Radical_SAM"/>
    <property type="match status" value="1"/>
</dbReference>
<dbReference type="PANTHER" id="PTHR11135">
    <property type="entry name" value="HISTONE ACETYLTRANSFERASE-RELATED"/>
    <property type="match status" value="1"/>
</dbReference>
<dbReference type="InterPro" id="IPR006638">
    <property type="entry name" value="Elp3/MiaA/NifB-like_rSAM"/>
</dbReference>
<evidence type="ECO:0000313" key="9">
    <source>
        <dbReference type="Proteomes" id="UP000824125"/>
    </source>
</evidence>
<proteinExistence type="predicted"/>
<dbReference type="PANTHER" id="PTHR11135:SF0">
    <property type="entry name" value="ELONGATOR COMPLEX PROTEIN 3"/>
    <property type="match status" value="1"/>
</dbReference>
<evidence type="ECO:0000256" key="2">
    <source>
        <dbReference type="ARBA" id="ARBA00022485"/>
    </source>
</evidence>
<dbReference type="InterPro" id="IPR058240">
    <property type="entry name" value="rSAM_sf"/>
</dbReference>
<dbReference type="GO" id="GO:0002926">
    <property type="term" value="P:tRNA wobble base 5-methoxycarbonylmethyl-2-thiouridinylation"/>
    <property type="evidence" value="ECO:0007669"/>
    <property type="project" value="TreeGrafter"/>
</dbReference>
<dbReference type="AlphaFoldDB" id="A0A9D1SN92"/>
<sequence length="328" mass="36146">MKKSNIAIFVPHLGCKNDCSFCNQRVITGRQAQPAPDDVRRSVETALAYGGVYEIAFFGGSFTAVDRHYMTALLEAAAPYVDGKTVTGIRISTRPDAVDEEVLSVLKFYHVTSVELGAQSMSDRVLRLNGRGHSAQAVRDAACRIRKAGFSLGLQMMTGLYGDTDAGAIYTAKEFIALHPDTVRIYPTVVLPHTKLAALYENGQYVPQTLEEAVALCARLYAMFTQNGIRVIRMGLHAEQSMQQAKLAGAYHPAFGELVASRVLRDRILAYPPGHYRVYICPGSVSKLVGQKKENIRALEALGYHLQIVRDRALQDCDLRLEHVTENA</sequence>
<dbReference type="SFLD" id="SFLDG01086">
    <property type="entry name" value="elongater_protein-like"/>
    <property type="match status" value="1"/>
</dbReference>
<dbReference type="PROSITE" id="PS51918">
    <property type="entry name" value="RADICAL_SAM"/>
    <property type="match status" value="1"/>
</dbReference>
<keyword evidence="2" id="KW-0004">4Fe-4S</keyword>
<dbReference type="InterPro" id="IPR023404">
    <property type="entry name" value="rSAM_horseshoe"/>
</dbReference>
<dbReference type="InterPro" id="IPR007197">
    <property type="entry name" value="rSAM"/>
</dbReference>
<protein>
    <submittedName>
        <fullName evidence="8">Radical SAM protein</fullName>
    </submittedName>
</protein>
<organism evidence="8 9">
    <name type="scientific">Candidatus Scybalenecus merdavium</name>
    <dbReference type="NCBI Taxonomy" id="2840939"/>
    <lineage>
        <taxon>Bacteria</taxon>
        <taxon>Bacillati</taxon>
        <taxon>Bacillota</taxon>
        <taxon>Clostridia</taxon>
        <taxon>Eubacteriales</taxon>
        <taxon>Oscillospiraceae</taxon>
        <taxon>Oscillospiraceae incertae sedis</taxon>
        <taxon>Candidatus Scybalenecus</taxon>
    </lineage>
</organism>
<dbReference type="GO" id="GO:0051539">
    <property type="term" value="F:4 iron, 4 sulfur cluster binding"/>
    <property type="evidence" value="ECO:0007669"/>
    <property type="project" value="UniProtKB-KW"/>
</dbReference>
<dbReference type="Pfam" id="PF04055">
    <property type="entry name" value="Radical_SAM"/>
    <property type="match status" value="1"/>
</dbReference>
<keyword evidence="4" id="KW-0479">Metal-binding</keyword>
<dbReference type="Gene3D" id="3.80.30.20">
    <property type="entry name" value="tm_1862 like domain"/>
    <property type="match status" value="1"/>
</dbReference>
<feature type="domain" description="Radical SAM core" evidence="7">
    <location>
        <begin position="1"/>
        <end position="233"/>
    </location>
</feature>
<evidence type="ECO:0000313" key="8">
    <source>
        <dbReference type="EMBL" id="HIU68643.1"/>
    </source>
</evidence>
<dbReference type="InterPro" id="IPR032432">
    <property type="entry name" value="Radical_SAM_C"/>
</dbReference>
<name>A0A9D1SN92_9FIRM</name>
<evidence type="ECO:0000256" key="5">
    <source>
        <dbReference type="ARBA" id="ARBA00023004"/>
    </source>
</evidence>
<evidence type="ECO:0000259" key="7">
    <source>
        <dbReference type="PROSITE" id="PS51918"/>
    </source>
</evidence>
<dbReference type="SMART" id="SM00729">
    <property type="entry name" value="Elp3"/>
    <property type="match status" value="1"/>
</dbReference>
<dbReference type="SFLD" id="SFLDS00029">
    <property type="entry name" value="Radical_SAM"/>
    <property type="match status" value="1"/>
</dbReference>
<dbReference type="Proteomes" id="UP000824125">
    <property type="component" value="Unassembled WGS sequence"/>
</dbReference>
<keyword evidence="3" id="KW-0949">S-adenosyl-L-methionine</keyword>
<dbReference type="SUPFAM" id="SSF102114">
    <property type="entry name" value="Radical SAM enzymes"/>
    <property type="match status" value="1"/>
</dbReference>